<reference evidence="2" key="1">
    <citation type="journal article" date="2022" name="Mol. Ecol. Resour.">
        <title>The genomes of chicory, endive, great burdock and yacon provide insights into Asteraceae palaeo-polyploidization history and plant inulin production.</title>
        <authorList>
            <person name="Fan W."/>
            <person name="Wang S."/>
            <person name="Wang H."/>
            <person name="Wang A."/>
            <person name="Jiang F."/>
            <person name="Liu H."/>
            <person name="Zhao H."/>
            <person name="Xu D."/>
            <person name="Zhang Y."/>
        </authorList>
    </citation>
    <scope>NUCLEOTIDE SEQUENCE [LARGE SCALE GENOMIC DNA]</scope>
    <source>
        <strain evidence="2">cv. Yunnan</strain>
    </source>
</reference>
<sequence>MATSSSTEHSGGNRPPILVSTRDFDDWTKKMKLFFQFHDYTLLNSITDGPHKPVTTTTDVQRPKLVSEYDEKDLALIARDNKGYGTIAMAIPMDIFNIFAEYTTAKDLWAALCTRYEGSEDVRESKRDLIKKQYAMFSSVRGESISDLINHFSSIVSRLKVMGVEYPTLDLNKKLLDSLPEEWNMYRIMIKKTENLSALSQQEIYSTLESYEIEIKKGAVTPSNQSGNTALIAGSSSSGSPYFQTDVPPSAAAINSTSSSAPQKTITMIPDEYVPIMTAFMSCYDALISGNLTPVSFQPDDLEQINPDDLEKMDIDWCMAMLTLRAKRFIKRTGIDSWVTLPENCKEPSSKDQQDKKISSGKQAANPPKKNTTSSSTALVCQADGQYHWGEQAEEATDKALMADVEENGKCVMIEPAEDLTAVPAEVISKLCDCRSCLNEIQKYRFINQALIDERNHIKVMYDSVAKNEKLYLKKIRDISGENRSLIVQLNTQTINNTILTERVQKAEKAKLQVDHMDMDQKILFGIIDKQFNRKGTEGLGYNSHPPPYSKSGRFADMPTPHVSTPFVCTLSPDDYITSSDSDSFASCTESNCVKSEDDCDKSANDRTILKELESDECNNMSVSKPNICEHVKNLYFDYMPAEHTGLGCDVSKFQNALPFVPKSLNVMPCVTKFKSAGIIVNDVPRETMSNMEFFRLKEAHRLQDKFIDERTVSCSDSSTSQSSSSCDDYYQAKISCENVCFSCGASNHVSKSCKLTTANFNEESPSQSSLNSYVVPKSSHSRKSRRKRIKNAKNHLKRMWKIKNNVLFDDRVSSKDGYSGYSRHMTRHFNLLQDYHQIDGEYVAFAGNPRGGKIEGQGTVSNGVNSLEFVNYVPQLKYNLMSVSYICDKDFCALFNSKECLILKPGVVIPEELILMRAPRRYNTYSLDMNNPSGIESCFLSKASEDESFLWHKRLGHVNFKTMNRLGRGNLVTGLPLKDFTPMEHCISCSKGKQHKSSHKPKTTNSIDSPLQLLHMDLFGPNATLDSFCESKGISRQFSAPRTPQQNGVAERRNRTLIEAARTMIVDSKLPVTFWAEAVNTACFVQNRVLITKSCNKTPYEIMYKRKPVIDFFRKFGCVCTMLNTSDQLTKFEAKADECYFVGYSSNQRAFRVYHKQKRIVLESIDINWHENNHTEAGDGPNWLFDVDSVFKSFNLPDFSIDSTHANPYFSVNNLGNLNDQGSSSSAQVEIPVVANAESDMEPSGSGATSETVEDNSIPIVDVAPQSSAEDPINDIADPPAENLTNLEEVVEEDEIPQLRIHKIHPTNNIIGPLNVGASTRSACDAFENSMFSCFISQAEPKNIKAALLENSWVEAMQEELQQFSKLHVWNLVDVPKNKVPIGTRWVFRNKKDEGGTVI</sequence>
<dbReference type="Proteomes" id="UP001056120">
    <property type="component" value="Linkage Group LG06"/>
</dbReference>
<protein>
    <submittedName>
        <fullName evidence="1">Uncharacterized protein</fullName>
    </submittedName>
</protein>
<reference evidence="1 2" key="2">
    <citation type="journal article" date="2022" name="Mol. Ecol. Resour.">
        <title>The genomes of chicory, endive, great burdock and yacon provide insights into Asteraceae paleo-polyploidization history and plant inulin production.</title>
        <authorList>
            <person name="Fan W."/>
            <person name="Wang S."/>
            <person name="Wang H."/>
            <person name="Wang A."/>
            <person name="Jiang F."/>
            <person name="Liu H."/>
            <person name="Zhao H."/>
            <person name="Xu D."/>
            <person name="Zhang Y."/>
        </authorList>
    </citation>
    <scope>NUCLEOTIDE SEQUENCE [LARGE SCALE GENOMIC DNA]</scope>
    <source>
        <strain evidence="2">cv. Yunnan</strain>
        <tissue evidence="1">Leaves</tissue>
    </source>
</reference>
<keyword evidence="2" id="KW-1185">Reference proteome</keyword>
<name>A0ACB9J0D5_9ASTR</name>
<evidence type="ECO:0000313" key="1">
    <source>
        <dbReference type="EMBL" id="KAI3813817.1"/>
    </source>
</evidence>
<evidence type="ECO:0000313" key="2">
    <source>
        <dbReference type="Proteomes" id="UP001056120"/>
    </source>
</evidence>
<dbReference type="EMBL" id="CM042023">
    <property type="protein sequence ID" value="KAI3813817.1"/>
    <property type="molecule type" value="Genomic_DNA"/>
</dbReference>
<accession>A0ACB9J0D5</accession>
<proteinExistence type="predicted"/>
<gene>
    <name evidence="1" type="ORF">L1987_18552</name>
</gene>
<comment type="caution">
    <text evidence="1">The sequence shown here is derived from an EMBL/GenBank/DDBJ whole genome shotgun (WGS) entry which is preliminary data.</text>
</comment>
<organism evidence="1 2">
    <name type="scientific">Smallanthus sonchifolius</name>
    <dbReference type="NCBI Taxonomy" id="185202"/>
    <lineage>
        <taxon>Eukaryota</taxon>
        <taxon>Viridiplantae</taxon>
        <taxon>Streptophyta</taxon>
        <taxon>Embryophyta</taxon>
        <taxon>Tracheophyta</taxon>
        <taxon>Spermatophyta</taxon>
        <taxon>Magnoliopsida</taxon>
        <taxon>eudicotyledons</taxon>
        <taxon>Gunneridae</taxon>
        <taxon>Pentapetalae</taxon>
        <taxon>asterids</taxon>
        <taxon>campanulids</taxon>
        <taxon>Asterales</taxon>
        <taxon>Asteraceae</taxon>
        <taxon>Asteroideae</taxon>
        <taxon>Heliantheae alliance</taxon>
        <taxon>Millerieae</taxon>
        <taxon>Smallanthus</taxon>
    </lineage>
</organism>